<evidence type="ECO:0000256" key="3">
    <source>
        <dbReference type="ARBA" id="ARBA00023027"/>
    </source>
</evidence>
<reference evidence="6 7" key="1">
    <citation type="submission" date="2024-11" db="EMBL/GenBank/DDBJ databases">
        <title>Chromosome-level genome assembly of Eucalyptus globulus Labill. provides insights into its genome evolution.</title>
        <authorList>
            <person name="Li X."/>
        </authorList>
    </citation>
    <scope>NUCLEOTIDE SEQUENCE [LARGE SCALE GENOMIC DNA]</scope>
    <source>
        <strain evidence="6">CL2024</strain>
        <tissue evidence="6">Fresh tender leaves</tissue>
    </source>
</reference>
<keyword evidence="2" id="KW-0378">Hydrolase</keyword>
<dbReference type="Proteomes" id="UP001634007">
    <property type="component" value="Unassembled WGS sequence"/>
</dbReference>
<evidence type="ECO:0000313" key="6">
    <source>
        <dbReference type="EMBL" id="KAL3741237.1"/>
    </source>
</evidence>
<evidence type="ECO:0000256" key="4">
    <source>
        <dbReference type="ARBA" id="ARBA00047304"/>
    </source>
</evidence>
<evidence type="ECO:0000313" key="7">
    <source>
        <dbReference type="Proteomes" id="UP001634007"/>
    </source>
</evidence>
<comment type="catalytic activity">
    <reaction evidence="4">
        <text>NAD(+) + H2O = ADP-D-ribose + nicotinamide + H(+)</text>
        <dbReference type="Rhea" id="RHEA:16301"/>
        <dbReference type="ChEBI" id="CHEBI:15377"/>
        <dbReference type="ChEBI" id="CHEBI:15378"/>
        <dbReference type="ChEBI" id="CHEBI:17154"/>
        <dbReference type="ChEBI" id="CHEBI:57540"/>
        <dbReference type="ChEBI" id="CHEBI:57967"/>
        <dbReference type="EC" id="3.2.2.6"/>
    </reaction>
    <physiologicalReaction direction="left-to-right" evidence="4">
        <dbReference type="Rhea" id="RHEA:16302"/>
    </physiologicalReaction>
</comment>
<dbReference type="Gene3D" id="3.40.50.10140">
    <property type="entry name" value="Toll/interleukin-1 receptor homology (TIR) domain"/>
    <property type="match status" value="2"/>
</dbReference>
<dbReference type="PROSITE" id="PS50104">
    <property type="entry name" value="TIR"/>
    <property type="match status" value="2"/>
</dbReference>
<dbReference type="PANTHER" id="PTHR32009:SF39">
    <property type="entry name" value="TIR DOMAIN-CONTAINING PROTEIN"/>
    <property type="match status" value="1"/>
</dbReference>
<protein>
    <recommendedName>
        <fullName evidence="1">ADP-ribosyl cyclase/cyclic ADP-ribose hydrolase</fullName>
        <ecNumber evidence="1">3.2.2.6</ecNumber>
    </recommendedName>
</protein>
<accession>A0ABD3KPD5</accession>
<dbReference type="PANTHER" id="PTHR32009">
    <property type="entry name" value="TMV RESISTANCE PROTEIN N-LIKE"/>
    <property type="match status" value="1"/>
</dbReference>
<feature type="domain" description="TIR" evidence="5">
    <location>
        <begin position="20"/>
        <end position="193"/>
    </location>
</feature>
<dbReference type="SMART" id="SM00255">
    <property type="entry name" value="TIR"/>
    <property type="match status" value="2"/>
</dbReference>
<gene>
    <name evidence="6" type="ORF">ACJRO7_016810</name>
</gene>
<keyword evidence="7" id="KW-1185">Reference proteome</keyword>
<dbReference type="GO" id="GO:0061809">
    <property type="term" value="F:NAD+ nucleosidase activity, cyclic ADP-ribose generating"/>
    <property type="evidence" value="ECO:0007669"/>
    <property type="project" value="UniProtKB-EC"/>
</dbReference>
<dbReference type="Pfam" id="PF01582">
    <property type="entry name" value="TIR"/>
    <property type="match status" value="2"/>
</dbReference>
<name>A0ABD3KPD5_EUCGL</name>
<proteinExistence type="predicted"/>
<feature type="domain" description="TIR" evidence="5">
    <location>
        <begin position="220"/>
        <end position="387"/>
    </location>
</feature>
<dbReference type="EMBL" id="JBJKBG010000004">
    <property type="protein sequence ID" value="KAL3741237.1"/>
    <property type="molecule type" value="Genomic_DNA"/>
</dbReference>
<sequence length="402" mass="45450">MSALVRLLSSQKEKISAAPWKYDVFLSSRGGDTCTGFTDFLHKSLSATGLRVFRDEDASLSVGNQQIGPEVLQAIRTCRIMIPIVSEHYVHSTWCLRELTEIMRCHSNHGKSVFPVFYKVNVADLGRQGGKLRSSGDALCEHEMMPCRREEAQEWVEALCSLTRIRGWTSQAIANGHEGKLVKMVVAKVLSELEMSWIQRSSMFIKSVSHYFLEKKGRESNCQVFLSFCGADTRYNLAAYLHTSLVAEGIQVFKDDDPSLIGKDAVHEIGNAIDHCKISIPILSSNYVSSQWCLEDLAQMVECKRTKGQTILPIFYKVNTSYMQDVSHLFGKHMVRHKELVDEITYERWERALKEVGSSKGWVSEYIANGHEAVLVQEVVKEVLRLLNNPQTHDPPSPSTEY</sequence>
<keyword evidence="3" id="KW-0520">NAD</keyword>
<dbReference type="EC" id="3.2.2.6" evidence="1"/>
<dbReference type="InterPro" id="IPR035897">
    <property type="entry name" value="Toll_tir_struct_dom_sf"/>
</dbReference>
<evidence type="ECO:0000256" key="1">
    <source>
        <dbReference type="ARBA" id="ARBA00011982"/>
    </source>
</evidence>
<comment type="caution">
    <text evidence="6">The sequence shown here is derived from an EMBL/GenBank/DDBJ whole genome shotgun (WGS) entry which is preliminary data.</text>
</comment>
<organism evidence="6 7">
    <name type="scientific">Eucalyptus globulus</name>
    <name type="common">Tasmanian blue gum</name>
    <dbReference type="NCBI Taxonomy" id="34317"/>
    <lineage>
        <taxon>Eukaryota</taxon>
        <taxon>Viridiplantae</taxon>
        <taxon>Streptophyta</taxon>
        <taxon>Embryophyta</taxon>
        <taxon>Tracheophyta</taxon>
        <taxon>Spermatophyta</taxon>
        <taxon>Magnoliopsida</taxon>
        <taxon>eudicotyledons</taxon>
        <taxon>Gunneridae</taxon>
        <taxon>Pentapetalae</taxon>
        <taxon>rosids</taxon>
        <taxon>malvids</taxon>
        <taxon>Myrtales</taxon>
        <taxon>Myrtaceae</taxon>
        <taxon>Myrtoideae</taxon>
        <taxon>Eucalypteae</taxon>
        <taxon>Eucalyptus</taxon>
    </lineage>
</organism>
<dbReference type="AlphaFoldDB" id="A0ABD3KPD5"/>
<dbReference type="SUPFAM" id="SSF52200">
    <property type="entry name" value="Toll/Interleukin receptor TIR domain"/>
    <property type="match status" value="2"/>
</dbReference>
<dbReference type="InterPro" id="IPR000157">
    <property type="entry name" value="TIR_dom"/>
</dbReference>
<evidence type="ECO:0000256" key="2">
    <source>
        <dbReference type="ARBA" id="ARBA00022801"/>
    </source>
</evidence>
<evidence type="ECO:0000259" key="5">
    <source>
        <dbReference type="PROSITE" id="PS50104"/>
    </source>
</evidence>